<dbReference type="PATRIC" id="fig|1300222.3.peg.4788"/>
<dbReference type="PANTHER" id="PTHR35337">
    <property type="entry name" value="SLR1478 PROTEIN"/>
    <property type="match status" value="1"/>
</dbReference>
<dbReference type="GeneID" id="89502206"/>
<dbReference type="Proteomes" id="UP000012081">
    <property type="component" value="Unassembled WGS sequence"/>
</dbReference>
<evidence type="ECO:0000313" key="2">
    <source>
        <dbReference type="EMBL" id="EMT50294.1"/>
    </source>
</evidence>
<dbReference type="EMBL" id="APBN01000017">
    <property type="protein sequence ID" value="EMT50294.1"/>
    <property type="molecule type" value="Genomic_DNA"/>
</dbReference>
<proteinExistence type="predicted"/>
<sequence length="217" mass="23813">MRTQFKRLWTDNSKFFLAACLLFVGGAALGFLQAHALEQMVNSLLGQLKEVIDRIQANGGGVFATFWAIFSNNVTSSLMMMAMGLFFAFFPVFGLIANGVLLGFIFAKYSAFGVSPWLVFAAGILPHGILELPAVLFAAGVGIRLGMLSFRSVGSLIQPGKWERVKNDWYDTLKQFPMVVLTVIGLLFVAAIVESSITPLILREVLGDQLQQMKLIK</sequence>
<dbReference type="OrthoDB" id="161024at2"/>
<name>M8D249_9BACL</name>
<feature type="transmembrane region" description="Helical" evidence="1">
    <location>
        <begin position="109"/>
        <end position="129"/>
    </location>
</feature>
<dbReference type="InterPro" id="IPR002798">
    <property type="entry name" value="SpoIIM-like"/>
</dbReference>
<accession>M8D249</accession>
<keyword evidence="1" id="KW-0472">Membrane</keyword>
<keyword evidence="1" id="KW-1133">Transmembrane helix</keyword>
<dbReference type="Pfam" id="PF01944">
    <property type="entry name" value="SpoIIM"/>
    <property type="match status" value="1"/>
</dbReference>
<gene>
    <name evidence="2" type="ORF">I532_22782</name>
</gene>
<feature type="transmembrane region" description="Helical" evidence="1">
    <location>
        <begin position="178"/>
        <end position="202"/>
    </location>
</feature>
<keyword evidence="3" id="KW-1185">Reference proteome</keyword>
<comment type="caution">
    <text evidence="2">The sequence shown here is derived from an EMBL/GenBank/DDBJ whole genome shotgun (WGS) entry which is preliminary data.</text>
</comment>
<dbReference type="RefSeq" id="WP_003391895.1">
    <property type="nucleotide sequence ID" value="NZ_APBN01000017.1"/>
</dbReference>
<evidence type="ECO:0000256" key="1">
    <source>
        <dbReference type="SAM" id="Phobius"/>
    </source>
</evidence>
<feature type="transmembrane region" description="Helical" evidence="1">
    <location>
        <begin position="78"/>
        <end position="102"/>
    </location>
</feature>
<protein>
    <recommendedName>
        <fullName evidence="4">Stage II sporulation protein M</fullName>
    </recommendedName>
</protein>
<dbReference type="STRING" id="1300222.I532_22782"/>
<evidence type="ECO:0008006" key="4">
    <source>
        <dbReference type="Google" id="ProtNLM"/>
    </source>
</evidence>
<dbReference type="AlphaFoldDB" id="M8D249"/>
<dbReference type="PANTHER" id="PTHR35337:SF1">
    <property type="entry name" value="SLR1478 PROTEIN"/>
    <property type="match status" value="1"/>
</dbReference>
<organism evidence="2 3">
    <name type="scientific">Brevibacillus borstelensis AK1</name>
    <dbReference type="NCBI Taxonomy" id="1300222"/>
    <lineage>
        <taxon>Bacteria</taxon>
        <taxon>Bacillati</taxon>
        <taxon>Bacillota</taxon>
        <taxon>Bacilli</taxon>
        <taxon>Bacillales</taxon>
        <taxon>Paenibacillaceae</taxon>
        <taxon>Brevibacillus</taxon>
    </lineage>
</organism>
<evidence type="ECO:0000313" key="3">
    <source>
        <dbReference type="Proteomes" id="UP000012081"/>
    </source>
</evidence>
<keyword evidence="1" id="KW-0812">Transmembrane</keyword>
<reference evidence="2 3" key="1">
    <citation type="submission" date="2013-03" db="EMBL/GenBank/DDBJ databases">
        <title>Assembly of a new bacterial strain Brevibacillus borstelensis AK1.</title>
        <authorList>
            <person name="Rajan I."/>
            <person name="PoliReddy D."/>
            <person name="Sugumar T."/>
            <person name="Rathinam K."/>
            <person name="Alqarawi S."/>
            <person name="Khalil A.B."/>
            <person name="Sivakumar N."/>
        </authorList>
    </citation>
    <scope>NUCLEOTIDE SEQUENCE [LARGE SCALE GENOMIC DNA]</scope>
    <source>
        <strain evidence="2 3">AK1</strain>
    </source>
</reference>